<comment type="similarity">
    <text evidence="1 2">Belongs to the cytochrome P450 family.</text>
</comment>
<evidence type="ECO:0000256" key="2">
    <source>
        <dbReference type="RuleBase" id="RU000461"/>
    </source>
</evidence>
<dbReference type="Proteomes" id="UP001250214">
    <property type="component" value="Unassembled WGS sequence"/>
</dbReference>
<evidence type="ECO:0000313" key="3">
    <source>
        <dbReference type="EMBL" id="MDS1269007.1"/>
    </source>
</evidence>
<dbReference type="PROSITE" id="PS00086">
    <property type="entry name" value="CYTOCHROME_P450"/>
    <property type="match status" value="1"/>
</dbReference>
<keyword evidence="2" id="KW-0479">Metal-binding</keyword>
<keyword evidence="4" id="KW-1185">Reference proteome</keyword>
<name>A0ABU2H122_9ACTN</name>
<dbReference type="PRINTS" id="PR00359">
    <property type="entry name" value="BP450"/>
</dbReference>
<dbReference type="Gene3D" id="1.10.630.10">
    <property type="entry name" value="Cytochrome P450"/>
    <property type="match status" value="1"/>
</dbReference>
<keyword evidence="2" id="KW-0349">Heme</keyword>
<dbReference type="RefSeq" id="WP_310910521.1">
    <property type="nucleotide sequence ID" value="NZ_JAVLVT010000001.1"/>
</dbReference>
<keyword evidence="2" id="KW-0408">Iron</keyword>
<dbReference type="InterPro" id="IPR002397">
    <property type="entry name" value="Cyt_P450_B"/>
</dbReference>
<gene>
    <name evidence="3" type="ORF">RIF23_01720</name>
</gene>
<keyword evidence="2" id="KW-0503">Monooxygenase</keyword>
<evidence type="ECO:0000256" key="1">
    <source>
        <dbReference type="ARBA" id="ARBA00010617"/>
    </source>
</evidence>
<proteinExistence type="inferred from homology"/>
<dbReference type="InterPro" id="IPR001128">
    <property type="entry name" value="Cyt_P450"/>
</dbReference>
<dbReference type="InterPro" id="IPR036396">
    <property type="entry name" value="Cyt_P450_sf"/>
</dbReference>
<organism evidence="3 4">
    <name type="scientific">Lipingzhangella rawalii</name>
    <dbReference type="NCBI Taxonomy" id="2055835"/>
    <lineage>
        <taxon>Bacteria</taxon>
        <taxon>Bacillati</taxon>
        <taxon>Actinomycetota</taxon>
        <taxon>Actinomycetes</taxon>
        <taxon>Streptosporangiales</taxon>
        <taxon>Nocardiopsidaceae</taxon>
        <taxon>Lipingzhangella</taxon>
    </lineage>
</organism>
<accession>A0ABU2H122</accession>
<dbReference type="PANTHER" id="PTHR46696">
    <property type="entry name" value="P450, PUTATIVE (EUROFUNG)-RELATED"/>
    <property type="match status" value="1"/>
</dbReference>
<dbReference type="PANTHER" id="PTHR46696:SF1">
    <property type="entry name" value="CYTOCHROME P450 YJIB-RELATED"/>
    <property type="match status" value="1"/>
</dbReference>
<dbReference type="Pfam" id="PF00067">
    <property type="entry name" value="p450"/>
    <property type="match status" value="1"/>
</dbReference>
<protein>
    <submittedName>
        <fullName evidence="3">Cytochrome P450</fullName>
    </submittedName>
</protein>
<dbReference type="InterPro" id="IPR017972">
    <property type="entry name" value="Cyt_P450_CS"/>
</dbReference>
<reference evidence="4" key="1">
    <citation type="submission" date="2023-07" db="EMBL/GenBank/DDBJ databases">
        <title>Novel species in the genus Lipingzhangella isolated from Sambhar Salt Lake.</title>
        <authorList>
            <person name="Jiya N."/>
            <person name="Kajale S."/>
            <person name="Sharma A."/>
        </authorList>
    </citation>
    <scope>NUCLEOTIDE SEQUENCE [LARGE SCALE GENOMIC DNA]</scope>
    <source>
        <strain evidence="4">LS1_29</strain>
    </source>
</reference>
<comment type="caution">
    <text evidence="3">The sequence shown here is derived from an EMBL/GenBank/DDBJ whole genome shotgun (WGS) entry which is preliminary data.</text>
</comment>
<evidence type="ECO:0000313" key="4">
    <source>
        <dbReference type="Proteomes" id="UP001250214"/>
    </source>
</evidence>
<dbReference type="SUPFAM" id="SSF48264">
    <property type="entry name" value="Cytochrome P450"/>
    <property type="match status" value="1"/>
</dbReference>
<dbReference type="EMBL" id="JAVLVT010000001">
    <property type="protein sequence ID" value="MDS1269007.1"/>
    <property type="molecule type" value="Genomic_DNA"/>
</dbReference>
<sequence>MTFHPQIVQTHAGVRAVLSSPEFSVPGPNAPTSPRGHSQALLRDVAWLRNQVSRFSGPQDHPRRRALGVAELDRIPTGGLRAAARRCCEQRLAARGAGPVEVMGALARPVPLDTLAMALGVGAGLAADVACVARVYPPAAEADPEADAAVERLARRCATPAVGERPGHIVGSELCAARIGLLVQACDATAGLIGNAVIASARHSHTGPRAQLLAETLRYSPPVRSTRRVATAHTTLEHGSIAAGREVHLDLAAANRDAAVYAQPHRFVPQRAETQHLAFGFGPRACPGAPHAMALAAGTLDALESHRVVPDQPTVIHEPTGHLWIPQRVEVDHR</sequence>
<keyword evidence="2" id="KW-0560">Oxidoreductase</keyword>